<name>A0A699ZHN3_HAELA</name>
<protein>
    <submittedName>
        <fullName evidence="2">Uncharacterized protein</fullName>
    </submittedName>
</protein>
<dbReference type="EMBL" id="BLLF01001276">
    <property type="protein sequence ID" value="GFH18278.1"/>
    <property type="molecule type" value="Genomic_DNA"/>
</dbReference>
<feature type="region of interest" description="Disordered" evidence="1">
    <location>
        <begin position="294"/>
        <end position="345"/>
    </location>
</feature>
<evidence type="ECO:0000313" key="2">
    <source>
        <dbReference type="EMBL" id="GFH18278.1"/>
    </source>
</evidence>
<gene>
    <name evidence="2" type="ORF">HaLaN_15052</name>
</gene>
<dbReference type="AlphaFoldDB" id="A0A699ZHN3"/>
<proteinExistence type="predicted"/>
<sequence>MGTRNKALRELLAAIRLPTIPAVFQALSYSGGSPQLAKLGVLPIRTRKFEARYLSSAAHLVLTNDKRHAQQQQRQVQLSDVVRASMALRLPLLGDSLQHAPLPLLQTPLPSRQISFLRYLSAGPPDQRHRLPSAADADAALQDYLALKQRLDQVQRPSSIKTPGQLRQGQVWSSACFYSCLLGSRQAGPEWKLSVMTARAGGAIASPPGLALSSGRAHSFTTIQLQHATEHTMTQAHVSAHKGPSSCSPPRDQHLTAHDPPTPGATTSTPCSLPHCCLDPTGQPLDLVQGAAVADRRVHRRGRQAAAGSDSRGGLHRDSNLGSAVHSQGSNISSLPVHPSSAKAATSSSSSCVACCSAV</sequence>
<accession>A0A699ZHN3</accession>
<keyword evidence="3" id="KW-1185">Reference proteome</keyword>
<comment type="caution">
    <text evidence="2">The sequence shown here is derived from an EMBL/GenBank/DDBJ whole genome shotgun (WGS) entry which is preliminary data.</text>
</comment>
<evidence type="ECO:0000256" key="1">
    <source>
        <dbReference type="SAM" id="MobiDB-lite"/>
    </source>
</evidence>
<dbReference type="Proteomes" id="UP000485058">
    <property type="component" value="Unassembled WGS sequence"/>
</dbReference>
<evidence type="ECO:0000313" key="3">
    <source>
        <dbReference type="Proteomes" id="UP000485058"/>
    </source>
</evidence>
<feature type="region of interest" description="Disordered" evidence="1">
    <location>
        <begin position="231"/>
        <end position="266"/>
    </location>
</feature>
<organism evidence="2 3">
    <name type="scientific">Haematococcus lacustris</name>
    <name type="common">Green alga</name>
    <name type="synonym">Haematococcus pluvialis</name>
    <dbReference type="NCBI Taxonomy" id="44745"/>
    <lineage>
        <taxon>Eukaryota</taxon>
        <taxon>Viridiplantae</taxon>
        <taxon>Chlorophyta</taxon>
        <taxon>core chlorophytes</taxon>
        <taxon>Chlorophyceae</taxon>
        <taxon>CS clade</taxon>
        <taxon>Chlamydomonadales</taxon>
        <taxon>Haematococcaceae</taxon>
        <taxon>Haematococcus</taxon>
    </lineage>
</organism>
<reference evidence="2 3" key="1">
    <citation type="submission" date="2020-02" db="EMBL/GenBank/DDBJ databases">
        <title>Draft genome sequence of Haematococcus lacustris strain NIES-144.</title>
        <authorList>
            <person name="Morimoto D."/>
            <person name="Nakagawa S."/>
            <person name="Yoshida T."/>
            <person name="Sawayama S."/>
        </authorList>
    </citation>
    <scope>NUCLEOTIDE SEQUENCE [LARGE SCALE GENOMIC DNA]</scope>
    <source>
        <strain evidence="2 3">NIES-144</strain>
    </source>
</reference>
<feature type="compositionally biased region" description="Polar residues" evidence="1">
    <location>
        <begin position="320"/>
        <end position="334"/>
    </location>
</feature>